<dbReference type="AlphaFoldDB" id="A0A9D1UBV1"/>
<dbReference type="NCBIfam" id="TIGR03831">
    <property type="entry name" value="YgiT_finger"/>
    <property type="match status" value="1"/>
</dbReference>
<comment type="caution">
    <text evidence="1">The sequence shown here is derived from an EMBL/GenBank/DDBJ whole genome shotgun (WGS) entry which is preliminary data.</text>
</comment>
<accession>A0A9D1UBV1</accession>
<evidence type="ECO:0000313" key="2">
    <source>
        <dbReference type="Proteomes" id="UP000824265"/>
    </source>
</evidence>
<gene>
    <name evidence="1" type="ORF">H9742_05165</name>
</gene>
<dbReference type="EMBL" id="DXGH01000028">
    <property type="protein sequence ID" value="HIW80911.1"/>
    <property type="molecule type" value="Genomic_DNA"/>
</dbReference>
<evidence type="ECO:0000313" key="1">
    <source>
        <dbReference type="EMBL" id="HIW80911.1"/>
    </source>
</evidence>
<name>A0A9D1UBV1_9FIRM</name>
<sequence length="75" mass="8518">MCMFCKCDTVKASLTTHVVNYEGCVIVIKNVPCEECEQCGERFYTDEVAERLEKMVDAAKKLMQEISVIDYSKVA</sequence>
<protein>
    <submittedName>
        <fullName evidence="1">Type II toxin-antitoxin system MqsA family antitoxin</fullName>
    </submittedName>
</protein>
<dbReference type="Proteomes" id="UP000824265">
    <property type="component" value="Unassembled WGS sequence"/>
</dbReference>
<organism evidence="1 2">
    <name type="scientific">Candidatus Acetatifactor stercoripullorum</name>
    <dbReference type="NCBI Taxonomy" id="2838414"/>
    <lineage>
        <taxon>Bacteria</taxon>
        <taxon>Bacillati</taxon>
        <taxon>Bacillota</taxon>
        <taxon>Clostridia</taxon>
        <taxon>Lachnospirales</taxon>
        <taxon>Lachnospiraceae</taxon>
        <taxon>Acetatifactor</taxon>
    </lineage>
</organism>
<dbReference type="Gene3D" id="3.10.20.860">
    <property type="match status" value="1"/>
</dbReference>
<reference evidence="1" key="2">
    <citation type="submission" date="2021-04" db="EMBL/GenBank/DDBJ databases">
        <authorList>
            <person name="Gilroy R."/>
        </authorList>
    </citation>
    <scope>NUCLEOTIDE SEQUENCE</scope>
    <source>
        <strain evidence="1">CHK195-6426</strain>
    </source>
</reference>
<reference evidence="1" key="1">
    <citation type="journal article" date="2021" name="PeerJ">
        <title>Extensive microbial diversity within the chicken gut microbiome revealed by metagenomics and culture.</title>
        <authorList>
            <person name="Gilroy R."/>
            <person name="Ravi A."/>
            <person name="Getino M."/>
            <person name="Pursley I."/>
            <person name="Horton D.L."/>
            <person name="Alikhan N.F."/>
            <person name="Baker D."/>
            <person name="Gharbi K."/>
            <person name="Hall N."/>
            <person name="Watson M."/>
            <person name="Adriaenssens E.M."/>
            <person name="Foster-Nyarko E."/>
            <person name="Jarju S."/>
            <person name="Secka A."/>
            <person name="Antonio M."/>
            <person name="Oren A."/>
            <person name="Chaudhuri R.R."/>
            <person name="La Ragione R."/>
            <person name="Hildebrand F."/>
            <person name="Pallen M.J."/>
        </authorList>
    </citation>
    <scope>NUCLEOTIDE SEQUENCE</scope>
    <source>
        <strain evidence="1">CHK195-6426</strain>
    </source>
</reference>
<proteinExistence type="predicted"/>
<dbReference type="CDD" id="cd12870">
    <property type="entry name" value="MqsA"/>
    <property type="match status" value="1"/>
</dbReference>
<dbReference type="RefSeq" id="WP_318704716.1">
    <property type="nucleotide sequence ID" value="NZ_CALWMU010000067.1"/>
</dbReference>
<dbReference type="InterPro" id="IPR022453">
    <property type="entry name" value="Znf_MqsA-type"/>
</dbReference>